<feature type="transmembrane region" description="Helical" evidence="1">
    <location>
        <begin position="107"/>
        <end position="126"/>
    </location>
</feature>
<organism evidence="2 3">
    <name type="scientific">Fasciola hepatica</name>
    <name type="common">Liver fluke</name>
    <dbReference type="NCBI Taxonomy" id="6192"/>
    <lineage>
        <taxon>Eukaryota</taxon>
        <taxon>Metazoa</taxon>
        <taxon>Spiralia</taxon>
        <taxon>Lophotrochozoa</taxon>
        <taxon>Platyhelminthes</taxon>
        <taxon>Trematoda</taxon>
        <taxon>Digenea</taxon>
        <taxon>Plagiorchiida</taxon>
        <taxon>Echinostomata</taxon>
        <taxon>Echinostomatoidea</taxon>
        <taxon>Fasciolidae</taxon>
        <taxon>Fasciola</taxon>
    </lineage>
</organism>
<accession>A0A4E0RWN6</accession>
<dbReference type="AlphaFoldDB" id="A0A4E0RWN6"/>
<dbReference type="Proteomes" id="UP000230066">
    <property type="component" value="Unassembled WGS sequence"/>
</dbReference>
<gene>
    <name evidence="2" type="ORF">D915_001634</name>
</gene>
<dbReference type="PANTHER" id="PTHR11360">
    <property type="entry name" value="MONOCARBOXYLATE TRANSPORTER"/>
    <property type="match status" value="1"/>
</dbReference>
<proteinExistence type="predicted"/>
<dbReference type="PANTHER" id="PTHR11360:SF284">
    <property type="entry name" value="EG:103B4.3 PROTEIN-RELATED"/>
    <property type="match status" value="1"/>
</dbReference>
<dbReference type="Pfam" id="PF07690">
    <property type="entry name" value="MFS_1"/>
    <property type="match status" value="1"/>
</dbReference>
<dbReference type="GO" id="GO:0022857">
    <property type="term" value="F:transmembrane transporter activity"/>
    <property type="evidence" value="ECO:0007669"/>
    <property type="project" value="InterPro"/>
</dbReference>
<feature type="transmembrane region" description="Helical" evidence="1">
    <location>
        <begin position="797"/>
        <end position="817"/>
    </location>
</feature>
<protein>
    <recommendedName>
        <fullName evidence="4">Monocarboxylate transporter</fullName>
    </recommendedName>
</protein>
<feature type="transmembrane region" description="Helical" evidence="1">
    <location>
        <begin position="138"/>
        <end position="156"/>
    </location>
</feature>
<sequence>MSDQERLIDRWPAWLIAVYASLTIGLHTGILNCGALFYPALMETFNQPISVVSWLVTGQYAVAFCFSPLYNRLIDYIPNRIAITAAVLLTTGSMIGSSMVYNIWAFLSLYTVLAGIGLGVSVVRAISTAAEYFDRYRILALAVCSGGSGLGTFVYSKIGAYMMEKYTWRVALIGYALLHLHVIVMGILLKPLPPEPVPEPTVLITEHPDLSSSDLPTDLIHRKNEPGQSVFLSIMSVNSLSAGLTTGRGVPPIRSRADLSRRNTIASDIRVVIEFVKAARSGTEVQPIVCIDPISFLPDPGSRVLKQLEDAAQDALLEGDSTTPNQVMIPLLFIVSDFNVIQVESHDPIVGSQLKVFLDSRFDLSASTGRPEETATQAAQLRPVPFGDTFASSMVVLQDRRRVRQTIRAVITRGQQKVEAIAAELQKRGQFVYPSPVVALVDQNTEEPGPARVSQGTSAQYGYLRSNLALDNYVIPEENEPEHGEEETDDFCEIHQEPPTEPFTTNRTAPLDRDRTRAVHRLSQLRGSQSVVDNRPFVWTGRVKRKSSATLPFESVVIQSSTELPQPKISGAQSHDIFASVISMNTPHEAVEVLESKYFDEIKASAITTTGELVDVEKTDRFLLMDMMFFTFLLTRLLVFIADSIMFAHLSNFAIVSGFDPDSAAGLISFIGIANMLGRFGTGAVGQFAPGMELRCLTAVCLLALAVHSIIMPLFLNYVALAAFAISYGLLVSPSFAFAPTIAYDIVGPRRYDQAIAFVFQFEAIGYLVGGPIGGAIKELNNNYFECFLFAGSNEMVAAAILLAQVFVIQHLFGKFFRRRTEKSSV</sequence>
<feature type="transmembrane region" description="Helical" evidence="1">
    <location>
        <begin position="12"/>
        <end position="37"/>
    </location>
</feature>
<dbReference type="InterPro" id="IPR050327">
    <property type="entry name" value="Proton-linked_MCT"/>
</dbReference>
<feature type="transmembrane region" description="Helical" evidence="1">
    <location>
        <begin position="694"/>
        <end position="715"/>
    </location>
</feature>
<reference evidence="2" key="1">
    <citation type="submission" date="2019-03" db="EMBL/GenBank/DDBJ databases">
        <title>Improved annotation for the trematode Fasciola hepatica.</title>
        <authorList>
            <person name="Choi Y.-J."/>
            <person name="Martin J."/>
            <person name="Mitreva M."/>
        </authorList>
    </citation>
    <scope>NUCLEOTIDE SEQUENCE [LARGE SCALE GENOMIC DNA]</scope>
</reference>
<evidence type="ECO:0000313" key="3">
    <source>
        <dbReference type="Proteomes" id="UP000230066"/>
    </source>
</evidence>
<feature type="transmembrane region" description="Helical" evidence="1">
    <location>
        <begin position="168"/>
        <end position="189"/>
    </location>
</feature>
<feature type="transmembrane region" description="Helical" evidence="1">
    <location>
        <begin position="663"/>
        <end position="682"/>
    </location>
</feature>
<dbReference type="SUPFAM" id="SSF103473">
    <property type="entry name" value="MFS general substrate transporter"/>
    <property type="match status" value="2"/>
</dbReference>
<feature type="transmembrane region" description="Helical" evidence="1">
    <location>
        <begin position="721"/>
        <end position="743"/>
    </location>
</feature>
<dbReference type="InterPro" id="IPR036259">
    <property type="entry name" value="MFS_trans_sf"/>
</dbReference>
<dbReference type="InterPro" id="IPR011701">
    <property type="entry name" value="MFS"/>
</dbReference>
<comment type="caution">
    <text evidence="2">The sequence shown here is derived from an EMBL/GenBank/DDBJ whole genome shotgun (WGS) entry which is preliminary data.</text>
</comment>
<keyword evidence="1" id="KW-0472">Membrane</keyword>
<evidence type="ECO:0000313" key="2">
    <source>
        <dbReference type="EMBL" id="THD27328.1"/>
    </source>
</evidence>
<keyword evidence="1" id="KW-1133">Transmembrane helix</keyword>
<feature type="transmembrane region" description="Helical" evidence="1">
    <location>
        <begin position="755"/>
        <end position="777"/>
    </location>
</feature>
<keyword evidence="3" id="KW-1185">Reference proteome</keyword>
<dbReference type="EMBL" id="JXXN02000456">
    <property type="protein sequence ID" value="THD27328.1"/>
    <property type="molecule type" value="Genomic_DNA"/>
</dbReference>
<feature type="transmembrane region" description="Helical" evidence="1">
    <location>
        <begin position="628"/>
        <end position="651"/>
    </location>
</feature>
<keyword evidence="1" id="KW-0812">Transmembrane</keyword>
<feature type="transmembrane region" description="Helical" evidence="1">
    <location>
        <begin position="81"/>
        <end position="101"/>
    </location>
</feature>
<evidence type="ECO:0000256" key="1">
    <source>
        <dbReference type="SAM" id="Phobius"/>
    </source>
</evidence>
<evidence type="ECO:0008006" key="4">
    <source>
        <dbReference type="Google" id="ProtNLM"/>
    </source>
</evidence>
<feature type="transmembrane region" description="Helical" evidence="1">
    <location>
        <begin position="49"/>
        <end position="69"/>
    </location>
</feature>
<dbReference type="Gene3D" id="1.20.1250.20">
    <property type="entry name" value="MFS general substrate transporter like domains"/>
    <property type="match status" value="2"/>
</dbReference>
<name>A0A4E0RWN6_FASHE</name>